<comment type="caution">
    <text evidence="1">The sequence shown here is derived from an EMBL/GenBank/DDBJ whole genome shotgun (WGS) entry which is preliminary data.</text>
</comment>
<reference evidence="1 2" key="1">
    <citation type="submission" date="2019-02" db="EMBL/GenBank/DDBJ databases">
        <authorList>
            <person name="Goldberg S.R."/>
            <person name="Haltli B.A."/>
            <person name="Correa H."/>
            <person name="Russell K.G."/>
        </authorList>
    </citation>
    <scope>NUCLEOTIDE SEQUENCE [LARGE SCALE GENOMIC DNA]</scope>
    <source>
        <strain evidence="1 2">JCM 16186</strain>
    </source>
</reference>
<proteinExistence type="predicted"/>
<accession>A0ABW9RJU9</accession>
<dbReference type="RefSeq" id="WP_155170260.1">
    <property type="nucleotide sequence ID" value="NZ_SMLW01000401.1"/>
</dbReference>
<protein>
    <submittedName>
        <fullName evidence="1">Type IX secretion system membrane protein PorP/SprF</fullName>
    </submittedName>
</protein>
<organism evidence="1 2">
    <name type="scientific">Fulvivirga kasyanovii</name>
    <dbReference type="NCBI Taxonomy" id="396812"/>
    <lineage>
        <taxon>Bacteria</taxon>
        <taxon>Pseudomonadati</taxon>
        <taxon>Bacteroidota</taxon>
        <taxon>Cytophagia</taxon>
        <taxon>Cytophagales</taxon>
        <taxon>Fulvivirgaceae</taxon>
        <taxon>Fulvivirga</taxon>
    </lineage>
</organism>
<dbReference type="Pfam" id="PF11751">
    <property type="entry name" value="PorP_SprF"/>
    <property type="match status" value="1"/>
</dbReference>
<gene>
    <name evidence="1" type="ORF">E1163_05320</name>
</gene>
<sequence length="161" mass="18218">NAFSQNINEIAPNFGAGLYYENSRFYAGLSSPFLLNNSFGNEGSSTLRQHYFATAGYLIDLSPSLKLKPNVLLKAVEGAPMEFDVNANLLIREVLWLGASYRSLDSFDFLMELVLSEQFRIGYAYDQTVTDLNKVSGGTHEFMLNYRLKLSKDKILTPRYF</sequence>
<dbReference type="InterPro" id="IPR019861">
    <property type="entry name" value="PorP/SprF_Bacteroidetes"/>
</dbReference>
<feature type="non-terminal residue" evidence="1">
    <location>
        <position position="1"/>
    </location>
</feature>
<evidence type="ECO:0000313" key="1">
    <source>
        <dbReference type="EMBL" id="MTI24359.1"/>
    </source>
</evidence>
<keyword evidence="2" id="KW-1185">Reference proteome</keyword>
<dbReference type="NCBIfam" id="TIGR03519">
    <property type="entry name" value="T9SS_PorP_fam"/>
    <property type="match status" value="1"/>
</dbReference>
<name>A0ABW9RJU9_9BACT</name>
<evidence type="ECO:0000313" key="2">
    <source>
        <dbReference type="Proteomes" id="UP000798808"/>
    </source>
</evidence>
<dbReference type="EMBL" id="SMLW01000401">
    <property type="protein sequence ID" value="MTI24359.1"/>
    <property type="molecule type" value="Genomic_DNA"/>
</dbReference>
<dbReference type="Proteomes" id="UP000798808">
    <property type="component" value="Unassembled WGS sequence"/>
</dbReference>